<dbReference type="RefSeq" id="WP_235588860.1">
    <property type="nucleotide sequence ID" value="NZ_CP014226.1"/>
</dbReference>
<dbReference type="InterPro" id="IPR001633">
    <property type="entry name" value="EAL_dom"/>
</dbReference>
<keyword evidence="3" id="KW-1185">Reference proteome</keyword>
<dbReference type="AlphaFoldDB" id="A0A109UM98"/>
<dbReference type="SMART" id="SM00052">
    <property type="entry name" value="EAL"/>
    <property type="match status" value="1"/>
</dbReference>
<accession>A0A109UM98</accession>
<dbReference type="STRING" id="507626.LOKO_02522"/>
<dbReference type="InterPro" id="IPR035919">
    <property type="entry name" value="EAL_sf"/>
</dbReference>
<reference evidence="2 3" key="2">
    <citation type="submission" date="2016-02" db="EMBL/GenBank/DDBJ databases">
        <authorList>
            <person name="Wen L."/>
            <person name="He K."/>
            <person name="Yang H."/>
        </authorList>
    </citation>
    <scope>NUCLEOTIDE SEQUENCE [LARGE SCALE GENOMIC DNA]</scope>
    <source>
        <strain evidence="2 3">AGD 8-3</strain>
    </source>
</reference>
<dbReference type="PANTHER" id="PTHR33121">
    <property type="entry name" value="CYCLIC DI-GMP PHOSPHODIESTERASE PDEF"/>
    <property type="match status" value="1"/>
</dbReference>
<dbReference type="PANTHER" id="PTHR33121:SF19">
    <property type="entry name" value="CYCLIC DI-GMP PHOSPHODIESTERASE PA2567"/>
    <property type="match status" value="1"/>
</dbReference>
<dbReference type="Proteomes" id="UP000063387">
    <property type="component" value="Chromosome"/>
</dbReference>
<dbReference type="Gene3D" id="3.20.20.450">
    <property type="entry name" value="EAL domain"/>
    <property type="match status" value="1"/>
</dbReference>
<organism evidence="2 3">
    <name type="scientific">Halomonas chromatireducens</name>
    <dbReference type="NCBI Taxonomy" id="507626"/>
    <lineage>
        <taxon>Bacteria</taxon>
        <taxon>Pseudomonadati</taxon>
        <taxon>Pseudomonadota</taxon>
        <taxon>Gammaproteobacteria</taxon>
        <taxon>Oceanospirillales</taxon>
        <taxon>Halomonadaceae</taxon>
        <taxon>Halomonas</taxon>
    </lineage>
</organism>
<evidence type="ECO:0000313" key="2">
    <source>
        <dbReference type="EMBL" id="AMD01582.1"/>
    </source>
</evidence>
<dbReference type="GO" id="GO:0071111">
    <property type="term" value="F:cyclic-guanylate-specific phosphodiesterase activity"/>
    <property type="evidence" value="ECO:0007669"/>
    <property type="project" value="UniProtKB-EC"/>
</dbReference>
<name>A0A109UM98_9GAMM</name>
<dbReference type="KEGG" id="hco:LOKO_02522"/>
<sequence>MVRPLTGWVVRHAVHQAAAWQRQGLALRLSINVSATNLEADDFAERLLSEMAHANLTSDAIELELTESALIGQGRAAASQLETLIAAGIRIAIDDFGTGYSSLSYLHEIPAHVVKIDRCFISELGVNPRTETLVKSMITMAHDLGYSVVAEGVENARAHQLLGSMACDEIQGYYIARPMRADAFETWLKNDCH</sequence>
<dbReference type="SUPFAM" id="SSF141868">
    <property type="entry name" value="EAL domain-like"/>
    <property type="match status" value="1"/>
</dbReference>
<protein>
    <submittedName>
        <fullName evidence="2">Cyclic di-GMP phosphodiesterase Gmr</fullName>
        <ecNumber evidence="2">3.1.4.52</ecNumber>
    </submittedName>
</protein>
<dbReference type="Pfam" id="PF00563">
    <property type="entry name" value="EAL"/>
    <property type="match status" value="1"/>
</dbReference>
<gene>
    <name evidence="2" type="primary">gmr_5</name>
    <name evidence="2" type="ORF">LOKO_02522</name>
</gene>
<dbReference type="PROSITE" id="PS50883">
    <property type="entry name" value="EAL"/>
    <property type="match status" value="1"/>
</dbReference>
<keyword evidence="2" id="KW-0378">Hydrolase</keyword>
<dbReference type="InterPro" id="IPR050706">
    <property type="entry name" value="Cyclic-di-GMP_PDE-like"/>
</dbReference>
<reference evidence="2 3" key="1">
    <citation type="journal article" date="2016" name="Genome Announc.">
        <title>Draft Genome Sequence of 'Halomonas chromatireducens' Strain AGD 8-3, a Haloalkaliphilic Chromate- and Selenite-Reducing Gammaproteobacterium.</title>
        <authorList>
            <person name="Sharko F.S."/>
            <person name="Shapovalova A.A."/>
            <person name="Tsygankova S.V."/>
            <person name="Komova A.V."/>
            <person name="Boulygina E.S."/>
            <person name="Teslyuk A.B."/>
            <person name="Gotovtsev P.M."/>
            <person name="Namsaraev Z.B."/>
            <person name="Khijniak T.V."/>
            <person name="Nedoluzhko A.V."/>
            <person name="Vasilov R.G."/>
        </authorList>
    </citation>
    <scope>NUCLEOTIDE SEQUENCE [LARGE SCALE GENOMIC DNA]</scope>
    <source>
        <strain evidence="2 3">AGD 8-3</strain>
    </source>
</reference>
<evidence type="ECO:0000259" key="1">
    <source>
        <dbReference type="PROSITE" id="PS50883"/>
    </source>
</evidence>
<dbReference type="CDD" id="cd01948">
    <property type="entry name" value="EAL"/>
    <property type="match status" value="1"/>
</dbReference>
<feature type="domain" description="EAL" evidence="1">
    <location>
        <begin position="1"/>
        <end position="192"/>
    </location>
</feature>
<evidence type="ECO:0000313" key="3">
    <source>
        <dbReference type="Proteomes" id="UP000063387"/>
    </source>
</evidence>
<proteinExistence type="predicted"/>
<dbReference type="EMBL" id="CP014226">
    <property type="protein sequence ID" value="AMD01582.1"/>
    <property type="molecule type" value="Genomic_DNA"/>
</dbReference>
<dbReference type="PATRIC" id="fig|507626.3.peg.2523"/>
<dbReference type="EC" id="3.1.4.52" evidence="2"/>